<dbReference type="RefSeq" id="WP_235849561.1">
    <property type="nucleotide sequence ID" value="NZ_CP065424.1"/>
</dbReference>
<dbReference type="PANTHER" id="PTHR37829:SF3">
    <property type="entry name" value="PROTEIN JAYE-RELATED"/>
    <property type="match status" value="1"/>
</dbReference>
<sequence length="357" mass="39649">MFEHYTFQSILQDMLDDVQDDVDKREGSIIYDALAKTAMKFAEMYSNIDILLRLIFADTSDGEYLRRRVAEHGVYPDLATKAIRKGIFTDTQSRPMNIPINSRFRLNDIIYQAISQISDGEYRLEAETPGVIGNQDYGDLLPIESIQGLGKAILSDVLIPGEDEESDESLYNKFVESLNDHPFGGNRADYRKKIMDIQGVGGVQLYRTPNGGGTVKAVIIDSTFNVPNKELIDSVQNAIDPIEVTGEGYGTAPIGHKVVIEAVQSVSVDFGTTLLLNDLTVGQVEPLVISVFEKYLEEIRKEWKKGDSLVLRISHLESRILAIDGVQDIINTTLNGNPGNIILPREIPVKGSVMINE</sequence>
<organism evidence="2 3">
    <name type="scientific">Heyndrickxia oleronia</name>
    <dbReference type="NCBI Taxonomy" id="38875"/>
    <lineage>
        <taxon>Bacteria</taxon>
        <taxon>Bacillati</taxon>
        <taxon>Bacillota</taxon>
        <taxon>Bacilli</taxon>
        <taxon>Bacillales</taxon>
        <taxon>Bacillaceae</taxon>
        <taxon>Heyndrickxia</taxon>
    </lineage>
</organism>
<dbReference type="EMBL" id="MTLA01000050">
    <property type="protein sequence ID" value="OOP69528.1"/>
    <property type="molecule type" value="Genomic_DNA"/>
</dbReference>
<evidence type="ECO:0000313" key="2">
    <source>
        <dbReference type="EMBL" id="OOP69528.1"/>
    </source>
</evidence>
<evidence type="ECO:0000313" key="3">
    <source>
        <dbReference type="Proteomes" id="UP000189761"/>
    </source>
</evidence>
<reference evidence="2 3" key="1">
    <citation type="submission" date="2017-01" db="EMBL/GenBank/DDBJ databases">
        <title>Draft genome sequence of Bacillus oleronius.</title>
        <authorList>
            <person name="Allam M."/>
        </authorList>
    </citation>
    <scope>NUCLEOTIDE SEQUENCE [LARGE SCALE GENOMIC DNA]</scope>
    <source>
        <strain evidence="2 3">DSM 9356</strain>
    </source>
</reference>
<dbReference type="Pfam" id="PF26078">
    <property type="entry name" value="Baseplate_J_M"/>
    <property type="match status" value="1"/>
</dbReference>
<dbReference type="InterPro" id="IPR052399">
    <property type="entry name" value="Phage_Baseplate_Assmbl_Protein"/>
</dbReference>
<dbReference type="PANTHER" id="PTHR37829">
    <property type="entry name" value="PHAGE-LIKE ELEMENT PBSX PROTEIN XKDT"/>
    <property type="match status" value="1"/>
</dbReference>
<evidence type="ECO:0000259" key="1">
    <source>
        <dbReference type="Pfam" id="PF26078"/>
    </source>
</evidence>
<keyword evidence="3" id="KW-1185">Reference proteome</keyword>
<protein>
    <submittedName>
        <fullName evidence="2">Baseplate J family protein</fullName>
    </submittedName>
</protein>
<comment type="caution">
    <text evidence="2">The sequence shown here is derived from an EMBL/GenBank/DDBJ whole genome shotgun (WGS) entry which is preliminary data.</text>
</comment>
<feature type="domain" description="Baseplate J-like central" evidence="1">
    <location>
        <begin position="182"/>
        <end position="261"/>
    </location>
</feature>
<dbReference type="Proteomes" id="UP000189761">
    <property type="component" value="Unassembled WGS sequence"/>
</dbReference>
<proteinExistence type="predicted"/>
<name>A0A8E2IBK7_9BACI</name>
<accession>A0A8E2IBK7</accession>
<gene>
    <name evidence="2" type="ORF">BWZ43_04615</name>
</gene>
<dbReference type="AlphaFoldDB" id="A0A8E2IBK7"/>
<dbReference type="InterPro" id="IPR058531">
    <property type="entry name" value="Baseplate_J_M"/>
</dbReference>